<dbReference type="PANTHER" id="PTHR11437">
    <property type="entry name" value="RIBONUCLEASE"/>
    <property type="match status" value="1"/>
</dbReference>
<organism evidence="7 8">
    <name type="scientific">Ilyodon furcidens</name>
    <name type="common">goldbreast splitfin</name>
    <dbReference type="NCBI Taxonomy" id="33524"/>
    <lineage>
        <taxon>Eukaryota</taxon>
        <taxon>Metazoa</taxon>
        <taxon>Chordata</taxon>
        <taxon>Craniata</taxon>
        <taxon>Vertebrata</taxon>
        <taxon>Euteleostomi</taxon>
        <taxon>Actinopterygii</taxon>
        <taxon>Neopterygii</taxon>
        <taxon>Teleostei</taxon>
        <taxon>Neoteleostei</taxon>
        <taxon>Acanthomorphata</taxon>
        <taxon>Ovalentaria</taxon>
        <taxon>Atherinomorphae</taxon>
        <taxon>Cyprinodontiformes</taxon>
        <taxon>Goodeidae</taxon>
        <taxon>Ilyodon</taxon>
    </lineage>
</organism>
<keyword evidence="5" id="KW-0732">Signal</keyword>
<keyword evidence="4" id="KW-1015">Disulfide bond</keyword>
<dbReference type="SUPFAM" id="SSF54076">
    <property type="entry name" value="RNase A-like"/>
    <property type="match status" value="1"/>
</dbReference>
<proteinExistence type="inferred from homology"/>
<reference evidence="7 8" key="1">
    <citation type="submission" date="2021-06" db="EMBL/GenBank/DDBJ databases">
        <authorList>
            <person name="Palmer J.M."/>
        </authorList>
    </citation>
    <scope>NUCLEOTIDE SEQUENCE [LARGE SCALE GENOMIC DNA]</scope>
    <source>
        <strain evidence="8">if_2019</strain>
        <tissue evidence="7">Muscle</tissue>
    </source>
</reference>
<name>A0ABV0VJG0_9TELE</name>
<keyword evidence="3" id="KW-0964">Secreted</keyword>
<sequence length="150" mass="17181">MSIFPVCLLVCLLLVQVVAPETIEESEQRFQEFVRQHIIEAMEPSECTTVMADKNITKQVRTKDRTKANDTKGPKKTNTFIIANENEVKAICQGHTKPKKIRSNKTFDVVVCELTNEGRYEGRRKDYQILEVGCANNLPVHLYDQIKRKG</sequence>
<evidence type="ECO:0000259" key="6">
    <source>
        <dbReference type="SMART" id="SM00092"/>
    </source>
</evidence>
<keyword evidence="8" id="KW-1185">Reference proteome</keyword>
<dbReference type="EMBL" id="JAHRIQ010110328">
    <property type="protein sequence ID" value="MEQ2257372.1"/>
    <property type="molecule type" value="Genomic_DNA"/>
</dbReference>
<comment type="subcellular location">
    <subcellularLocation>
        <location evidence="1">Secreted</location>
    </subcellularLocation>
</comment>
<feature type="domain" description="Ribonuclease A-domain" evidence="6">
    <location>
        <begin position="26"/>
        <end position="146"/>
    </location>
</feature>
<feature type="signal peptide" evidence="5">
    <location>
        <begin position="1"/>
        <end position="20"/>
    </location>
</feature>
<dbReference type="InterPro" id="IPR023412">
    <property type="entry name" value="RNaseA_domain"/>
</dbReference>
<protein>
    <recommendedName>
        <fullName evidence="6">Ribonuclease A-domain domain-containing protein</fullName>
    </recommendedName>
</protein>
<dbReference type="InterPro" id="IPR036816">
    <property type="entry name" value="RNaseA-like_dom_sf"/>
</dbReference>
<dbReference type="Gene3D" id="3.10.130.10">
    <property type="entry name" value="Ribonuclease A-like domain"/>
    <property type="match status" value="1"/>
</dbReference>
<evidence type="ECO:0000256" key="3">
    <source>
        <dbReference type="ARBA" id="ARBA00022525"/>
    </source>
</evidence>
<feature type="chain" id="PRO_5046199382" description="Ribonuclease A-domain domain-containing protein" evidence="5">
    <location>
        <begin position="21"/>
        <end position="150"/>
    </location>
</feature>
<comment type="caution">
    <text evidence="7">The sequence shown here is derived from an EMBL/GenBank/DDBJ whole genome shotgun (WGS) entry which is preliminary data.</text>
</comment>
<evidence type="ECO:0000313" key="8">
    <source>
        <dbReference type="Proteomes" id="UP001482620"/>
    </source>
</evidence>
<dbReference type="InterPro" id="IPR001427">
    <property type="entry name" value="RNaseA"/>
</dbReference>
<evidence type="ECO:0000256" key="2">
    <source>
        <dbReference type="ARBA" id="ARBA00005600"/>
    </source>
</evidence>
<dbReference type="SMART" id="SM00092">
    <property type="entry name" value="RNAse_Pc"/>
    <property type="match status" value="1"/>
</dbReference>
<accession>A0ABV0VJG0</accession>
<evidence type="ECO:0000256" key="4">
    <source>
        <dbReference type="ARBA" id="ARBA00023157"/>
    </source>
</evidence>
<evidence type="ECO:0000313" key="7">
    <source>
        <dbReference type="EMBL" id="MEQ2257372.1"/>
    </source>
</evidence>
<dbReference type="PANTHER" id="PTHR11437:SF10">
    <property type="entry name" value="ANGIOGENIN-RELATED"/>
    <property type="match status" value="1"/>
</dbReference>
<evidence type="ECO:0000256" key="5">
    <source>
        <dbReference type="SAM" id="SignalP"/>
    </source>
</evidence>
<dbReference type="Proteomes" id="UP001482620">
    <property type="component" value="Unassembled WGS sequence"/>
</dbReference>
<dbReference type="Pfam" id="PF00074">
    <property type="entry name" value="RnaseA"/>
    <property type="match status" value="1"/>
</dbReference>
<comment type="similarity">
    <text evidence="2">Belongs to the pancreatic ribonuclease family.</text>
</comment>
<gene>
    <name evidence="7" type="ORF">ILYODFUR_034163</name>
</gene>
<evidence type="ECO:0000256" key="1">
    <source>
        <dbReference type="ARBA" id="ARBA00004613"/>
    </source>
</evidence>